<name>A0ACC2V172_9TREE</name>
<proteinExistence type="predicted"/>
<reference evidence="1" key="1">
    <citation type="submission" date="2023-04" db="EMBL/GenBank/DDBJ databases">
        <title>Draft Genome sequencing of Naganishia species isolated from polar environments using Oxford Nanopore Technology.</title>
        <authorList>
            <person name="Leo P."/>
            <person name="Venkateswaran K."/>
        </authorList>
    </citation>
    <scope>NUCLEOTIDE SEQUENCE</scope>
    <source>
        <strain evidence="1">MNA-CCFEE 5262</strain>
    </source>
</reference>
<sequence>MNEEIGIREFRQIQAALIGHYLSKWTQMFLNVEEITFEQQGHTTATHDREYDRAAGQTHGLRQHSQLKFELASIQWQLLVFPSSVTSDGKNLVENSVAGREKGETMETVEGDTTTVAMAKSANVDKDVVVKTSKDEVTVALSALRALRKLLSDDKASFRSEEQAQATALMLLQADASSEFFRQDLLVVLPTGMGKTLTWLVAGELEDRNKLTVVIVPLNALLLDLAARLSAYGQSVHLQDPRTPVRLEGLNGFLLLSVDRIVQQDAMAEIHRWEHRILSKLLRARPPVALLTGTCGPVMERPLMNSLGLDGVRIVRAKTARPEITYWVSPAPPMADRLLPTVVSDWYRSNMSALLLESRSQVLIYVSRKTIGHEVAQNLGVSFFESGTAPEEKLRLYQEFRAGRIQVLVATTAFGAGIDVETVDFVIHAGTPRSLAEEGNPLSVFCFARAPDGHPPADPWKGKTKCTNGWGEAIPVGEKA</sequence>
<protein>
    <submittedName>
        <fullName evidence="1">Uncharacterized protein</fullName>
    </submittedName>
</protein>
<organism evidence="1 2">
    <name type="scientific">Naganishia adeliensis</name>
    <dbReference type="NCBI Taxonomy" id="92952"/>
    <lineage>
        <taxon>Eukaryota</taxon>
        <taxon>Fungi</taxon>
        <taxon>Dikarya</taxon>
        <taxon>Basidiomycota</taxon>
        <taxon>Agaricomycotina</taxon>
        <taxon>Tremellomycetes</taxon>
        <taxon>Filobasidiales</taxon>
        <taxon>Filobasidiaceae</taxon>
        <taxon>Naganishia</taxon>
    </lineage>
</organism>
<evidence type="ECO:0000313" key="2">
    <source>
        <dbReference type="Proteomes" id="UP001230649"/>
    </source>
</evidence>
<dbReference type="EMBL" id="JASBWS010000166">
    <property type="protein sequence ID" value="KAJ9092744.1"/>
    <property type="molecule type" value="Genomic_DNA"/>
</dbReference>
<gene>
    <name evidence="1" type="ORF">QFC20_007279</name>
</gene>
<accession>A0ACC2V172</accession>
<evidence type="ECO:0000313" key="1">
    <source>
        <dbReference type="EMBL" id="KAJ9092744.1"/>
    </source>
</evidence>
<dbReference type="Proteomes" id="UP001230649">
    <property type="component" value="Unassembled WGS sequence"/>
</dbReference>
<comment type="caution">
    <text evidence="1">The sequence shown here is derived from an EMBL/GenBank/DDBJ whole genome shotgun (WGS) entry which is preliminary data.</text>
</comment>
<keyword evidence="2" id="KW-1185">Reference proteome</keyword>